<feature type="transmembrane region" description="Helical" evidence="11">
    <location>
        <begin position="89"/>
        <end position="111"/>
    </location>
</feature>
<comment type="subcellular location">
    <subcellularLocation>
        <location evidence="1 11">Endoplasmic reticulum membrane</location>
        <topology evidence="1 11">Multi-pass membrane protein</topology>
    </subcellularLocation>
</comment>
<dbReference type="GO" id="GO:0006506">
    <property type="term" value="P:GPI anchor biosynthetic process"/>
    <property type="evidence" value="ECO:0007669"/>
    <property type="project" value="UniProtKB-KW"/>
</dbReference>
<dbReference type="EMBL" id="KL198040">
    <property type="protein sequence ID" value="KDQ13961.1"/>
    <property type="molecule type" value="Genomic_DNA"/>
</dbReference>
<dbReference type="GO" id="GO:0000026">
    <property type="term" value="F:alpha-1,2-mannosyltransferase activity"/>
    <property type="evidence" value="ECO:0007669"/>
    <property type="project" value="TreeGrafter"/>
</dbReference>
<dbReference type="OrthoDB" id="10066429at2759"/>
<comment type="similarity">
    <text evidence="10">Belongs to the glycosyltransferase 22 family. PIGZ subfamily.</text>
</comment>
<evidence type="ECO:0000256" key="6">
    <source>
        <dbReference type="ARBA" id="ARBA00022692"/>
    </source>
</evidence>
<keyword evidence="5 13" id="KW-0808">Transferase</keyword>
<accession>A0A067MQV3</accession>
<evidence type="ECO:0000256" key="12">
    <source>
        <dbReference type="SAM" id="SignalP"/>
    </source>
</evidence>
<keyword evidence="12" id="KW-0732">Signal</keyword>
<evidence type="ECO:0000256" key="11">
    <source>
        <dbReference type="RuleBase" id="RU363075"/>
    </source>
</evidence>
<proteinExistence type="inferred from homology"/>
<evidence type="ECO:0000313" key="13">
    <source>
        <dbReference type="EMBL" id="KDQ13961.1"/>
    </source>
</evidence>
<keyword evidence="4 11" id="KW-0328">Glycosyltransferase</keyword>
<dbReference type="Pfam" id="PF03901">
    <property type="entry name" value="Glyco_transf_22"/>
    <property type="match status" value="1"/>
</dbReference>
<evidence type="ECO:0000256" key="2">
    <source>
        <dbReference type="ARBA" id="ARBA00004687"/>
    </source>
</evidence>
<evidence type="ECO:0000256" key="1">
    <source>
        <dbReference type="ARBA" id="ARBA00004477"/>
    </source>
</evidence>
<sequence length="591" mass="65639">MSERRWRFLYSALVIIRVLFAFKGTGYIHPDEIFQNPEIAAGYVWNTTDVFTAWEFDPAFPCRSIVPVFSTTTWVFLLLKFLHPHASALLVFAAERTSFLLLSFVVDYIVAKLRRPGLDRYRTLALLSSSHALLTYQLRPFSNSIELVLLAALLALVNHMRAHCEVVEVKVKTDIDLTATHLGWLSQWNTSAFLFGVILALGVFTRITFVAFAFPCGLAFLALSWKRACRGERPAERKLLSLLAAVLKAALPAAFAFLFTCLLVATTDTLYFHPFKSSSTLWSAPSLISHIFSNFTLTPLNSLRYNLRTENLAQHGLHPRWLHALVNAPMVLGVGNWVLVAKATYSNLRSHWFRNSKVQRGTTSGTKGSTENFMSTVYLLIILSGVGILSLQPHQEPRFLLPLLVPTTLLVSDSLVPQRLGIRARRAFLFLHVAQHAVLAIFLGFLHQGGVIPAISFISDFVSGISPSQDIGSFTVIFWKTFMPPRHLLVPAAVNRVPKIVDLGGSVPSAVAQTIASLFASGARTPTLLVVPSYAVAPLSEALKLTKSLDMRWEKVETFAPHMNMDDLAEALALGAEGFTLQLYRIYTADQ</sequence>
<dbReference type="Proteomes" id="UP000027195">
    <property type="component" value="Unassembled WGS sequence"/>
</dbReference>
<evidence type="ECO:0000256" key="7">
    <source>
        <dbReference type="ARBA" id="ARBA00022824"/>
    </source>
</evidence>
<evidence type="ECO:0000256" key="10">
    <source>
        <dbReference type="ARBA" id="ARBA00038466"/>
    </source>
</evidence>
<dbReference type="PANTHER" id="PTHR22760:SF3">
    <property type="entry name" value="GPI MANNOSYLTRANSFERASE 4"/>
    <property type="match status" value="1"/>
</dbReference>
<comment type="pathway">
    <text evidence="2">Glycolipid biosynthesis; glycosylphosphatidylinositol-anchor biosynthesis.</text>
</comment>
<feature type="transmembrane region" description="Helical" evidence="11">
    <location>
        <begin position="321"/>
        <end position="340"/>
    </location>
</feature>
<keyword evidence="8 11" id="KW-1133">Transmembrane helix</keyword>
<feature type="transmembrane region" description="Helical" evidence="11">
    <location>
        <begin position="428"/>
        <end position="446"/>
    </location>
</feature>
<keyword evidence="3" id="KW-0337">GPI-anchor biosynthesis</keyword>
<feature type="signal peptide" evidence="12">
    <location>
        <begin position="1"/>
        <end position="21"/>
    </location>
</feature>
<evidence type="ECO:0000313" key="14">
    <source>
        <dbReference type="Proteomes" id="UP000027195"/>
    </source>
</evidence>
<dbReference type="HOGENOM" id="CLU_022957_1_1_1"/>
<dbReference type="AlphaFoldDB" id="A0A067MQV3"/>
<evidence type="ECO:0000256" key="4">
    <source>
        <dbReference type="ARBA" id="ARBA00022676"/>
    </source>
</evidence>
<evidence type="ECO:0000256" key="3">
    <source>
        <dbReference type="ARBA" id="ARBA00022502"/>
    </source>
</evidence>
<dbReference type="GO" id="GO:0005789">
    <property type="term" value="C:endoplasmic reticulum membrane"/>
    <property type="evidence" value="ECO:0007669"/>
    <property type="project" value="UniProtKB-SubCell"/>
</dbReference>
<dbReference type="InParanoid" id="A0A067MQV3"/>
<gene>
    <name evidence="13" type="ORF">BOTBODRAFT_33083</name>
</gene>
<feature type="transmembrane region" description="Helical" evidence="11">
    <location>
        <begin position="192"/>
        <end position="221"/>
    </location>
</feature>
<protein>
    <recommendedName>
        <fullName evidence="11">Mannosyltransferase</fullName>
        <ecNumber evidence="11">2.4.1.-</ecNumber>
    </recommendedName>
</protein>
<keyword evidence="7 11" id="KW-0256">Endoplasmic reticulum</keyword>
<organism evidence="13 14">
    <name type="scientific">Botryobasidium botryosum (strain FD-172 SS1)</name>
    <dbReference type="NCBI Taxonomy" id="930990"/>
    <lineage>
        <taxon>Eukaryota</taxon>
        <taxon>Fungi</taxon>
        <taxon>Dikarya</taxon>
        <taxon>Basidiomycota</taxon>
        <taxon>Agaricomycotina</taxon>
        <taxon>Agaricomycetes</taxon>
        <taxon>Cantharellales</taxon>
        <taxon>Botryobasidiaceae</taxon>
        <taxon>Botryobasidium</taxon>
    </lineage>
</organism>
<dbReference type="PANTHER" id="PTHR22760">
    <property type="entry name" value="GLYCOSYLTRANSFERASE"/>
    <property type="match status" value="1"/>
</dbReference>
<evidence type="ECO:0000256" key="5">
    <source>
        <dbReference type="ARBA" id="ARBA00022679"/>
    </source>
</evidence>
<dbReference type="FunCoup" id="A0A067MQV3">
    <property type="interactions" value="97"/>
</dbReference>
<feature type="transmembrane region" description="Helical" evidence="11">
    <location>
        <begin position="373"/>
        <end position="393"/>
    </location>
</feature>
<dbReference type="InterPro" id="IPR005599">
    <property type="entry name" value="GPI_mannosylTrfase"/>
</dbReference>
<keyword evidence="14" id="KW-1185">Reference proteome</keyword>
<reference evidence="14" key="1">
    <citation type="journal article" date="2014" name="Proc. Natl. Acad. Sci. U.S.A.">
        <title>Extensive sampling of basidiomycete genomes demonstrates inadequacy of the white-rot/brown-rot paradigm for wood decay fungi.</title>
        <authorList>
            <person name="Riley R."/>
            <person name="Salamov A.A."/>
            <person name="Brown D.W."/>
            <person name="Nagy L.G."/>
            <person name="Floudas D."/>
            <person name="Held B.W."/>
            <person name="Levasseur A."/>
            <person name="Lombard V."/>
            <person name="Morin E."/>
            <person name="Otillar R."/>
            <person name="Lindquist E.A."/>
            <person name="Sun H."/>
            <person name="LaButti K.M."/>
            <person name="Schmutz J."/>
            <person name="Jabbour D."/>
            <person name="Luo H."/>
            <person name="Baker S.E."/>
            <person name="Pisabarro A.G."/>
            <person name="Walton J.D."/>
            <person name="Blanchette R.A."/>
            <person name="Henrissat B."/>
            <person name="Martin F."/>
            <person name="Cullen D."/>
            <person name="Hibbett D.S."/>
            <person name="Grigoriev I.V."/>
        </authorList>
    </citation>
    <scope>NUCLEOTIDE SEQUENCE [LARGE SCALE GENOMIC DNA]</scope>
    <source>
        <strain evidence="14">FD-172 SS1</strain>
    </source>
</reference>
<evidence type="ECO:0000256" key="9">
    <source>
        <dbReference type="ARBA" id="ARBA00023136"/>
    </source>
</evidence>
<keyword evidence="9 11" id="KW-0472">Membrane</keyword>
<name>A0A067MQV3_BOTB1</name>
<feature type="chain" id="PRO_5001641484" description="Mannosyltransferase" evidence="12">
    <location>
        <begin position="22"/>
        <end position="591"/>
    </location>
</feature>
<evidence type="ECO:0000256" key="8">
    <source>
        <dbReference type="ARBA" id="ARBA00022989"/>
    </source>
</evidence>
<feature type="transmembrane region" description="Helical" evidence="11">
    <location>
        <begin position="242"/>
        <end position="265"/>
    </location>
</feature>
<dbReference type="STRING" id="930990.A0A067MQV3"/>
<feature type="transmembrane region" description="Helical" evidence="11">
    <location>
        <begin position="64"/>
        <end position="82"/>
    </location>
</feature>
<keyword evidence="6 11" id="KW-0812">Transmembrane</keyword>
<dbReference type="EC" id="2.4.1.-" evidence="11"/>